<evidence type="ECO:0000259" key="2">
    <source>
        <dbReference type="Pfam" id="PF00561"/>
    </source>
</evidence>
<evidence type="ECO:0000313" key="4">
    <source>
        <dbReference type="EMBL" id="TCW26202.1"/>
    </source>
</evidence>
<gene>
    <name evidence="4" type="ORF">EDD19_102100</name>
</gene>
<dbReference type="SUPFAM" id="SSF53474">
    <property type="entry name" value="alpha/beta-Hydrolases"/>
    <property type="match status" value="1"/>
</dbReference>
<evidence type="ECO:0000313" key="5">
    <source>
        <dbReference type="Proteomes" id="UP000295805"/>
    </source>
</evidence>
<dbReference type="EMBL" id="SMCX01000002">
    <property type="protein sequence ID" value="TCW26202.1"/>
    <property type="molecule type" value="Genomic_DNA"/>
</dbReference>
<dbReference type="InterPro" id="IPR000073">
    <property type="entry name" value="AB_hydrolase_1"/>
</dbReference>
<dbReference type="AlphaFoldDB" id="A0A4R3ZYT7"/>
<organism evidence="4 5">
    <name type="scientific">Dietzia cinnamea</name>
    <dbReference type="NCBI Taxonomy" id="321318"/>
    <lineage>
        <taxon>Bacteria</taxon>
        <taxon>Bacillati</taxon>
        <taxon>Actinomycetota</taxon>
        <taxon>Actinomycetes</taxon>
        <taxon>Mycobacteriales</taxon>
        <taxon>Dietziaceae</taxon>
        <taxon>Dietzia</taxon>
    </lineage>
</organism>
<feature type="domain" description="AB hydrolase-1" evidence="2">
    <location>
        <begin position="180"/>
        <end position="304"/>
    </location>
</feature>
<evidence type="ECO:0000259" key="3">
    <source>
        <dbReference type="Pfam" id="PF08386"/>
    </source>
</evidence>
<dbReference type="Pfam" id="PF08386">
    <property type="entry name" value="Abhydrolase_4"/>
    <property type="match status" value="1"/>
</dbReference>
<protein>
    <submittedName>
        <fullName evidence="4">Alpha/beta hydrolase family protein</fullName>
    </submittedName>
</protein>
<feature type="region of interest" description="Disordered" evidence="1">
    <location>
        <begin position="46"/>
        <end position="74"/>
    </location>
</feature>
<keyword evidence="4" id="KW-0378">Hydrolase</keyword>
<dbReference type="InterPro" id="IPR029058">
    <property type="entry name" value="AB_hydrolase_fold"/>
</dbReference>
<evidence type="ECO:0000256" key="1">
    <source>
        <dbReference type="SAM" id="MobiDB-lite"/>
    </source>
</evidence>
<sequence length="521" mass="52427">MGRRRGGRVTRGGDHPAPRCRDRLTRALGAVLAAIAVAAAACAPLPATGPRLATGDGPGRDADGGTGRETADRPEWLAPRSDLTWTPCAADRARGMPEEATVECSTLGDTPVLRLTATGTPDDAAPLVVVAGPETSPDSLTARLASAGPELTDSRPLVVVDHRGRSGAAGACLSFPARRTLDGLADRGTDPTSPEVRGALADTAQSCTDQLQGRELDFGAAGAAEDLERLRQEWGVPGLAVLGIGTGARTALAYASAHPGRLSTLVVDSPAPADGDQEAAARAALDGSDSALRLWAASCTRPECGPGDADQKVDAIARALDRARDPGATVAAALLSDVVRSALADLSGASAGAPSPGDVILGDLVSAAPDETPDSVRDRATELSGTSLPYVAGCSDLSRRVPVNRVDELSTEWAGTPPFGEILAAQLSACSTWPVPGQAPVSVPADVPVLLLGGIADPVAGAAAVEPSVAALTAAGATDVRTLTWGAPGSRVILHSGCARTAVTGFLADPDTAEDSAACPS</sequence>
<feature type="domain" description="Peptidase S33 tripeptidyl aminopeptidase-like C-terminal" evidence="3">
    <location>
        <begin position="419"/>
        <end position="519"/>
    </location>
</feature>
<reference evidence="4 5" key="1">
    <citation type="submission" date="2019-03" db="EMBL/GenBank/DDBJ databases">
        <title>Root nodule microbial communities of legume samples collected from USA, Mexico and Botswana.</title>
        <authorList>
            <person name="Hirsch A."/>
        </authorList>
    </citation>
    <scope>NUCLEOTIDE SEQUENCE [LARGE SCALE GENOMIC DNA]</scope>
    <source>
        <strain evidence="4 5">55</strain>
    </source>
</reference>
<comment type="caution">
    <text evidence="4">The sequence shown here is derived from an EMBL/GenBank/DDBJ whole genome shotgun (WGS) entry which is preliminary data.</text>
</comment>
<accession>A0A4R3ZYT7</accession>
<dbReference type="InterPro" id="IPR013595">
    <property type="entry name" value="Pept_S33_TAP-like_C"/>
</dbReference>
<proteinExistence type="predicted"/>
<dbReference type="Gene3D" id="3.40.50.1820">
    <property type="entry name" value="alpha/beta hydrolase"/>
    <property type="match status" value="1"/>
</dbReference>
<dbReference type="Proteomes" id="UP000295805">
    <property type="component" value="Unassembled WGS sequence"/>
</dbReference>
<feature type="region of interest" description="Disordered" evidence="1">
    <location>
        <begin position="1"/>
        <end position="20"/>
    </location>
</feature>
<dbReference type="GO" id="GO:0016787">
    <property type="term" value="F:hydrolase activity"/>
    <property type="evidence" value="ECO:0007669"/>
    <property type="project" value="UniProtKB-KW"/>
</dbReference>
<name>A0A4R3ZYT7_9ACTN</name>
<dbReference type="Pfam" id="PF00561">
    <property type="entry name" value="Abhydrolase_1"/>
    <property type="match status" value="1"/>
</dbReference>
<feature type="compositionally biased region" description="Basic and acidic residues" evidence="1">
    <location>
        <begin position="11"/>
        <end position="20"/>
    </location>
</feature>